<dbReference type="GO" id="GO:0097720">
    <property type="term" value="P:calcineurin-mediated signaling"/>
    <property type="evidence" value="ECO:0007669"/>
    <property type="project" value="InterPro"/>
</dbReference>
<name>A0A3L8Q858_CHLGU</name>
<reference evidence="1" key="2">
    <citation type="submission" date="2018-08" db="EMBL/GenBank/DDBJ databases">
        <authorList>
            <person name="Sabatino S.J."/>
        </authorList>
    </citation>
    <scope>NUCLEOTIDE SEQUENCE</scope>
    <source>
        <strain evidence="1">Red01</strain>
        <tissue evidence="1">Muscle</tissue>
    </source>
</reference>
<organism evidence="1 3">
    <name type="scientific">Chloebia gouldiae</name>
    <name type="common">Gouldian finch</name>
    <name type="synonym">Erythrura gouldiae</name>
    <dbReference type="NCBI Taxonomy" id="44316"/>
    <lineage>
        <taxon>Eukaryota</taxon>
        <taxon>Metazoa</taxon>
        <taxon>Chordata</taxon>
        <taxon>Craniata</taxon>
        <taxon>Vertebrata</taxon>
        <taxon>Euteleostomi</taxon>
        <taxon>Archelosauria</taxon>
        <taxon>Archosauria</taxon>
        <taxon>Dinosauria</taxon>
        <taxon>Saurischia</taxon>
        <taxon>Theropoda</taxon>
        <taxon>Coelurosauria</taxon>
        <taxon>Aves</taxon>
        <taxon>Neognathae</taxon>
        <taxon>Neoaves</taxon>
        <taxon>Telluraves</taxon>
        <taxon>Australaves</taxon>
        <taxon>Passeriformes</taxon>
        <taxon>Passeroidea</taxon>
        <taxon>Passeridae</taxon>
        <taxon>Chloebia</taxon>
    </lineage>
</organism>
<dbReference type="AlphaFoldDB" id="A0A3L8Q858"/>
<accession>A0A3L8Q858</accession>
<evidence type="ECO:0000313" key="1">
    <source>
        <dbReference type="EMBL" id="RLV63497.1"/>
    </source>
</evidence>
<keyword evidence="3" id="KW-1185">Reference proteome</keyword>
<dbReference type="InterPro" id="IPR043360">
    <property type="entry name" value="PP2B"/>
</dbReference>
<dbReference type="EMBL" id="QUSF01002658">
    <property type="protein sequence ID" value="RLV63497.1"/>
    <property type="molecule type" value="Genomic_DNA"/>
</dbReference>
<dbReference type="InterPro" id="IPR029052">
    <property type="entry name" value="Metallo-depent_PP-like"/>
</dbReference>
<protein>
    <submittedName>
        <fullName evidence="1">Uncharacterized protein</fullName>
    </submittedName>
</protein>
<dbReference type="OrthoDB" id="5593063at2759"/>
<dbReference type="Gene3D" id="3.60.21.10">
    <property type="match status" value="1"/>
</dbReference>
<dbReference type="SUPFAM" id="SSF56300">
    <property type="entry name" value="Metallo-dependent phosphatases"/>
    <property type="match status" value="1"/>
</dbReference>
<feature type="non-terminal residue" evidence="1">
    <location>
        <position position="1"/>
    </location>
</feature>
<proteinExistence type="predicted"/>
<dbReference type="GO" id="GO:0033192">
    <property type="term" value="F:calmodulin-dependent protein phosphatase activity"/>
    <property type="evidence" value="ECO:0007669"/>
    <property type="project" value="InterPro"/>
</dbReference>
<sequence length="88" mass="10020">YRMYRKSQTTGFPSLITIFSAPNYLDVYNNKGEKVTEMLVNILNICSDDELISDGDETLEGGTTVRKEIIRNKIRAIGKMARVFSVLR</sequence>
<dbReference type="EMBL" id="QUSF01002620">
    <property type="protein sequence ID" value="RLV63513.1"/>
    <property type="molecule type" value="Genomic_DNA"/>
</dbReference>
<reference evidence="1 3" key="1">
    <citation type="journal article" date="2018" name="Proc. R. Soc. B">
        <title>A non-coding region near Follistatin controls head colour polymorphism in the Gouldian finch.</title>
        <authorList>
            <person name="Toomey M.B."/>
            <person name="Marques C.I."/>
            <person name="Andrade P."/>
            <person name="Araujo P.M."/>
            <person name="Sabatino S."/>
            <person name="Gazda M.A."/>
            <person name="Afonso S."/>
            <person name="Lopes R.J."/>
            <person name="Corbo J.C."/>
            <person name="Carneiro M."/>
        </authorList>
    </citation>
    <scope>NUCLEOTIDE SEQUENCE [LARGE SCALE GENOMIC DNA]</scope>
    <source>
        <strain evidence="1">Red01</strain>
        <tissue evidence="1">Muscle</tissue>
    </source>
</reference>
<gene>
    <name evidence="2" type="ORF">DV515_00018196</name>
    <name evidence="1" type="ORF">DV515_00018212</name>
</gene>
<evidence type="ECO:0000313" key="2">
    <source>
        <dbReference type="EMBL" id="RLV63513.1"/>
    </source>
</evidence>
<comment type="caution">
    <text evidence="1">The sequence shown here is derived from an EMBL/GenBank/DDBJ whole genome shotgun (WGS) entry which is preliminary data.</text>
</comment>
<evidence type="ECO:0000313" key="3">
    <source>
        <dbReference type="Proteomes" id="UP000276834"/>
    </source>
</evidence>
<dbReference type="Proteomes" id="UP000276834">
    <property type="component" value="Unassembled WGS sequence"/>
</dbReference>
<dbReference type="PANTHER" id="PTHR45673">
    <property type="entry name" value="SERINE/THREONINE-PROTEIN PHOSPHATASE 2B CATALYTIC SUBUNIT 1-RELATED"/>
    <property type="match status" value="1"/>
</dbReference>